<dbReference type="SUPFAM" id="SSF81901">
    <property type="entry name" value="HCP-like"/>
    <property type="match status" value="1"/>
</dbReference>
<evidence type="ECO:0000256" key="2">
    <source>
        <dbReference type="SAM" id="SignalP"/>
    </source>
</evidence>
<accession>A0A1N7ISE2</accession>
<dbReference type="InterPro" id="IPR011990">
    <property type="entry name" value="TPR-like_helical_dom_sf"/>
</dbReference>
<keyword evidence="6" id="KW-1185">Reference proteome</keyword>
<dbReference type="PANTHER" id="PTHR12558">
    <property type="entry name" value="CELL DIVISION CYCLE 16,23,27"/>
    <property type="match status" value="1"/>
</dbReference>
<dbReference type="SUPFAM" id="SSF48452">
    <property type="entry name" value="TPR-like"/>
    <property type="match status" value="1"/>
</dbReference>
<sequence length="382" mass="44126">MMKIVWLSCLFILLSLKNIIAQTTKIDTEKLLTYYETQRYGDAALYLQSIYPEDTQDLKALTQIAYCNMMAGKLADAEKSYQKVHIIQPNNLSTLFSLSSINSKRGNISNAKAYLQQIIQLDSLNFSAYKQMAAYSDNPETKLNYLRKANILNAADPDVAYELAMTYNKLKQYQLAYDILKTAIALDTENFTLQQAKLPIANQLGKYLEVIETGEKLLKVHQDENVMNDLGQAYFYMKDYKKCILLYKMLEELGIQNESILYYMTLSYRELKDYDQATIYAQKTIDEAISKHISLYYAALAGIYEDQEKYNEATTTYKKGLTFGSNNIIYYRLGILYDVTLKQPKNAITYYQFYLKNNPHQEKEKKQIAYATERVSALINAK</sequence>
<dbReference type="AlphaFoldDB" id="A0A1N7ISE2"/>
<feature type="chain" id="PRO_5044563535" evidence="2">
    <location>
        <begin position="22"/>
        <end position="382"/>
    </location>
</feature>
<gene>
    <name evidence="3" type="ORF">EG359_00935</name>
    <name evidence="4" type="ORF">SAMN05421768_106342</name>
</gene>
<reference evidence="3 6" key="2">
    <citation type="submission" date="2018-11" db="EMBL/GenBank/DDBJ databases">
        <title>Proposal to divide the Flavobacteriaceae and reorganize its genera based on Amino Acid Identity values calculated from whole genome sequences.</title>
        <authorList>
            <person name="Nicholson A.C."/>
            <person name="Gulvik C.A."/>
            <person name="Whitney A.M."/>
            <person name="Humrighouse B.W."/>
            <person name="Bell M."/>
            <person name="Holmes B."/>
            <person name="Steigerwalt A.G."/>
            <person name="Villarma A."/>
            <person name="Sheth M."/>
            <person name="Batra D."/>
            <person name="Pryor J."/>
            <person name="Bernardet J.-F."/>
            <person name="Hugo C."/>
            <person name="Kampfer P."/>
            <person name="Newman J."/>
            <person name="McQuiston J.R."/>
        </authorList>
    </citation>
    <scope>NUCLEOTIDE SEQUENCE [LARGE SCALE GENOMIC DNA]</scope>
    <source>
        <strain evidence="3 6">DSM 16927</strain>
    </source>
</reference>
<keyword evidence="1" id="KW-0802">TPR repeat</keyword>
<dbReference type="Pfam" id="PF13181">
    <property type="entry name" value="TPR_8"/>
    <property type="match status" value="2"/>
</dbReference>
<dbReference type="Gene3D" id="1.25.40.10">
    <property type="entry name" value="Tetratricopeptide repeat domain"/>
    <property type="match status" value="3"/>
</dbReference>
<feature type="repeat" description="TPR" evidence="1">
    <location>
        <begin position="157"/>
        <end position="190"/>
    </location>
</feature>
<evidence type="ECO:0000256" key="1">
    <source>
        <dbReference type="PROSITE-ProRule" id="PRU00339"/>
    </source>
</evidence>
<evidence type="ECO:0000313" key="3">
    <source>
        <dbReference type="EMBL" id="AZA98252.1"/>
    </source>
</evidence>
<dbReference type="OrthoDB" id="1221582at2"/>
<dbReference type="STRING" id="112234.SAMN05421768_106342"/>
<keyword evidence="2" id="KW-0732">Signal</keyword>
<dbReference type="PROSITE" id="PS50005">
    <property type="entry name" value="TPR"/>
    <property type="match status" value="1"/>
</dbReference>
<organism evidence="4 5">
    <name type="scientific">Chryseobacterium joostei</name>
    <dbReference type="NCBI Taxonomy" id="112234"/>
    <lineage>
        <taxon>Bacteria</taxon>
        <taxon>Pseudomonadati</taxon>
        <taxon>Bacteroidota</taxon>
        <taxon>Flavobacteriia</taxon>
        <taxon>Flavobacteriales</taxon>
        <taxon>Weeksellaceae</taxon>
        <taxon>Chryseobacterium group</taxon>
        <taxon>Chryseobacterium</taxon>
    </lineage>
</organism>
<dbReference type="PANTHER" id="PTHR12558:SF13">
    <property type="entry name" value="CELL DIVISION CYCLE PROTEIN 27 HOMOLOG"/>
    <property type="match status" value="1"/>
</dbReference>
<dbReference type="Proteomes" id="UP000186106">
    <property type="component" value="Unassembled WGS sequence"/>
</dbReference>
<dbReference type="KEGG" id="cjt:EG359_00935"/>
<evidence type="ECO:0000313" key="5">
    <source>
        <dbReference type="Proteomes" id="UP000186106"/>
    </source>
</evidence>
<reference evidence="4 5" key="1">
    <citation type="submission" date="2017-01" db="EMBL/GenBank/DDBJ databases">
        <authorList>
            <person name="Mah S.A."/>
            <person name="Swanson W.J."/>
            <person name="Moy G.W."/>
            <person name="Vacquier V.D."/>
        </authorList>
    </citation>
    <scope>NUCLEOTIDE SEQUENCE [LARGE SCALE GENOMIC DNA]</scope>
    <source>
        <strain evidence="4 5">DSM 16927</strain>
    </source>
</reference>
<name>A0A1N7ISE2_9FLAO</name>
<evidence type="ECO:0000313" key="4">
    <source>
        <dbReference type="EMBL" id="SIS40029.1"/>
    </source>
</evidence>
<dbReference type="SMART" id="SM00028">
    <property type="entry name" value="TPR"/>
    <property type="match status" value="6"/>
</dbReference>
<evidence type="ECO:0000313" key="6">
    <source>
        <dbReference type="Proteomes" id="UP000279541"/>
    </source>
</evidence>
<dbReference type="EMBL" id="CP033926">
    <property type="protein sequence ID" value="AZA98252.1"/>
    <property type="molecule type" value="Genomic_DNA"/>
</dbReference>
<dbReference type="RefSeq" id="WP_076355905.1">
    <property type="nucleotide sequence ID" value="NZ_CP033926.1"/>
</dbReference>
<protein>
    <submittedName>
        <fullName evidence="4">Tetratricopeptide repeat-containing protein</fullName>
    </submittedName>
</protein>
<dbReference type="EMBL" id="FTNZ01000006">
    <property type="protein sequence ID" value="SIS40029.1"/>
    <property type="molecule type" value="Genomic_DNA"/>
</dbReference>
<proteinExistence type="predicted"/>
<dbReference type="InterPro" id="IPR019734">
    <property type="entry name" value="TPR_rpt"/>
</dbReference>
<dbReference type="Proteomes" id="UP000279541">
    <property type="component" value="Chromosome"/>
</dbReference>
<feature type="signal peptide" evidence="2">
    <location>
        <begin position="1"/>
        <end position="21"/>
    </location>
</feature>